<evidence type="ECO:0000256" key="6">
    <source>
        <dbReference type="ARBA" id="ARBA00023015"/>
    </source>
</evidence>
<feature type="domain" description="C2H2-type" evidence="10">
    <location>
        <begin position="269"/>
        <end position="297"/>
    </location>
</feature>
<feature type="domain" description="C2H2-type" evidence="10">
    <location>
        <begin position="224"/>
        <end position="256"/>
    </location>
</feature>
<dbReference type="EnsemblMetazoa" id="AAEL002514-RB">
    <property type="protein sequence ID" value="AAEL002514-PB"/>
    <property type="gene ID" value="AAEL002514"/>
</dbReference>
<keyword evidence="6" id="KW-0805">Transcription regulation</keyword>
<feature type="compositionally biased region" description="Acidic residues" evidence="9">
    <location>
        <begin position="129"/>
        <end position="151"/>
    </location>
</feature>
<evidence type="ECO:0000313" key="12">
    <source>
        <dbReference type="Proteomes" id="UP000008820"/>
    </source>
</evidence>
<evidence type="ECO:0000256" key="1">
    <source>
        <dbReference type="ARBA" id="ARBA00004123"/>
    </source>
</evidence>
<feature type="domain" description="C2H2-type" evidence="10">
    <location>
        <begin position="330"/>
        <end position="357"/>
    </location>
</feature>
<feature type="domain" description="C2H2-type" evidence="10">
    <location>
        <begin position="602"/>
        <end position="632"/>
    </location>
</feature>
<keyword evidence="5" id="KW-0862">Zinc</keyword>
<feature type="compositionally biased region" description="Basic and acidic residues" evidence="9">
    <location>
        <begin position="359"/>
        <end position="372"/>
    </location>
</feature>
<proteinExistence type="predicted"/>
<comment type="subcellular location">
    <subcellularLocation>
        <location evidence="1">Nucleus</location>
    </subcellularLocation>
</comment>
<feature type="compositionally biased region" description="Basic and acidic residues" evidence="9">
    <location>
        <begin position="152"/>
        <end position="161"/>
    </location>
</feature>
<dbReference type="InterPro" id="IPR050636">
    <property type="entry name" value="C2H2-ZF_domain-containing"/>
</dbReference>
<evidence type="ECO:0000256" key="9">
    <source>
        <dbReference type="SAM" id="MobiDB-lite"/>
    </source>
</evidence>
<dbReference type="InParanoid" id="A0A6I8T700"/>
<dbReference type="Gene3D" id="3.40.1800.20">
    <property type="match status" value="1"/>
</dbReference>
<dbReference type="PANTHER" id="PTHR47772:SF13">
    <property type="entry name" value="GASTRULA ZINC FINGER PROTEIN XLCGF49.1-LIKE-RELATED"/>
    <property type="match status" value="1"/>
</dbReference>
<reference evidence="11" key="2">
    <citation type="submission" date="2020-05" db="UniProtKB">
        <authorList>
            <consortium name="EnsemblMetazoa"/>
        </authorList>
    </citation>
    <scope>IDENTIFICATION</scope>
    <source>
        <strain evidence="11">LVP_AGWG</strain>
    </source>
</reference>
<feature type="region of interest" description="Disordered" evidence="9">
    <location>
        <begin position="357"/>
        <end position="404"/>
    </location>
</feature>
<feature type="domain" description="C2H2-type" evidence="10">
    <location>
        <begin position="687"/>
        <end position="715"/>
    </location>
</feature>
<dbReference type="SUPFAM" id="SSF57716">
    <property type="entry name" value="Glucocorticoid receptor-like (DNA-binding domain)"/>
    <property type="match status" value="1"/>
</dbReference>
<feature type="domain" description="C2H2-type" evidence="10">
    <location>
        <begin position="659"/>
        <end position="683"/>
    </location>
</feature>
<dbReference type="SUPFAM" id="SSF57667">
    <property type="entry name" value="beta-beta-alpha zinc fingers"/>
    <property type="match status" value="6"/>
</dbReference>
<keyword evidence="4" id="KW-0863">Zinc-finger</keyword>
<dbReference type="AlphaFoldDB" id="A0A6I8T700"/>
<keyword evidence="3" id="KW-0677">Repeat</keyword>
<dbReference type="PROSITE" id="PS00028">
    <property type="entry name" value="ZINC_FINGER_C2H2_1"/>
    <property type="match status" value="9"/>
</dbReference>
<feature type="region of interest" description="Disordered" evidence="9">
    <location>
        <begin position="120"/>
        <end position="191"/>
    </location>
</feature>
<keyword evidence="12" id="KW-1185">Reference proteome</keyword>
<feature type="domain" description="C2H2-type" evidence="10">
    <location>
        <begin position="480"/>
        <end position="508"/>
    </location>
</feature>
<feature type="compositionally biased region" description="Acidic residues" evidence="9">
    <location>
        <begin position="382"/>
        <end position="394"/>
    </location>
</feature>
<dbReference type="Proteomes" id="UP000008820">
    <property type="component" value="Chromosome 1"/>
</dbReference>
<dbReference type="SMART" id="SM00868">
    <property type="entry name" value="zf-AD"/>
    <property type="match status" value="2"/>
</dbReference>
<dbReference type="GO" id="GO:0008270">
    <property type="term" value="F:zinc ion binding"/>
    <property type="evidence" value="ECO:0007669"/>
    <property type="project" value="UniProtKB-KW"/>
</dbReference>
<feature type="domain" description="C2H2-type" evidence="10">
    <location>
        <begin position="541"/>
        <end position="569"/>
    </location>
</feature>
<dbReference type="PANTHER" id="PTHR47772">
    <property type="entry name" value="ZINC FINGER PROTEIN 200"/>
    <property type="match status" value="1"/>
</dbReference>
<feature type="domain" description="C2H2-type" evidence="10">
    <location>
        <begin position="570"/>
        <end position="597"/>
    </location>
</feature>
<dbReference type="Pfam" id="PF00096">
    <property type="entry name" value="zf-C2H2"/>
    <property type="match status" value="4"/>
</dbReference>
<dbReference type="Gene3D" id="3.30.160.60">
    <property type="entry name" value="Classic Zinc Finger"/>
    <property type="match status" value="6"/>
</dbReference>
<dbReference type="PROSITE" id="PS50157">
    <property type="entry name" value="ZINC_FINGER_C2H2_2"/>
    <property type="match status" value="11"/>
</dbReference>
<gene>
    <name evidence="11" type="primary">5574979</name>
</gene>
<feature type="domain" description="C2H2-type" evidence="10">
    <location>
        <begin position="300"/>
        <end position="327"/>
    </location>
</feature>
<name>A0A6I8T700_AEDAE</name>
<protein>
    <recommendedName>
        <fullName evidence="10">C2H2-type domain-containing protein</fullName>
    </recommendedName>
</protein>
<keyword evidence="8" id="KW-0539">Nucleus</keyword>
<keyword evidence="2" id="KW-0479">Metal-binding</keyword>
<evidence type="ECO:0000256" key="8">
    <source>
        <dbReference type="ARBA" id="ARBA00023242"/>
    </source>
</evidence>
<evidence type="ECO:0000256" key="3">
    <source>
        <dbReference type="ARBA" id="ARBA00022737"/>
    </source>
</evidence>
<evidence type="ECO:0000259" key="10">
    <source>
        <dbReference type="PROSITE" id="PS50157"/>
    </source>
</evidence>
<dbReference type="InterPro" id="IPR036236">
    <property type="entry name" value="Znf_C2H2_sf"/>
</dbReference>
<accession>A0A6I8T700</accession>
<dbReference type="InterPro" id="IPR013087">
    <property type="entry name" value="Znf_C2H2_type"/>
</dbReference>
<reference evidence="11 12" key="1">
    <citation type="submission" date="2017-06" db="EMBL/GenBank/DDBJ databases">
        <title>Aedes aegypti genome working group (AGWG) sequencing and assembly.</title>
        <authorList>
            <consortium name="Aedes aegypti Genome Working Group (AGWG)"/>
            <person name="Matthews B.J."/>
        </authorList>
    </citation>
    <scope>NUCLEOTIDE SEQUENCE [LARGE SCALE GENOMIC DNA]</scope>
    <source>
        <strain evidence="11 12">LVP_AGWG</strain>
    </source>
</reference>
<dbReference type="GO" id="GO:0005634">
    <property type="term" value="C:nucleus"/>
    <property type="evidence" value="ECO:0007669"/>
    <property type="project" value="UniProtKB-SubCell"/>
</dbReference>
<dbReference type="InterPro" id="IPR012934">
    <property type="entry name" value="Znf_AD"/>
</dbReference>
<evidence type="ECO:0000313" key="11">
    <source>
        <dbReference type="EnsemblMetazoa" id="AAEL002514-PB"/>
    </source>
</evidence>
<dbReference type="Pfam" id="PF07776">
    <property type="entry name" value="zf-AD"/>
    <property type="match status" value="1"/>
</dbReference>
<evidence type="ECO:0000256" key="4">
    <source>
        <dbReference type="ARBA" id="ARBA00022771"/>
    </source>
</evidence>
<organism evidence="11 12">
    <name type="scientific">Aedes aegypti</name>
    <name type="common">Yellowfever mosquito</name>
    <name type="synonym">Culex aegypti</name>
    <dbReference type="NCBI Taxonomy" id="7159"/>
    <lineage>
        <taxon>Eukaryota</taxon>
        <taxon>Metazoa</taxon>
        <taxon>Ecdysozoa</taxon>
        <taxon>Arthropoda</taxon>
        <taxon>Hexapoda</taxon>
        <taxon>Insecta</taxon>
        <taxon>Pterygota</taxon>
        <taxon>Neoptera</taxon>
        <taxon>Endopterygota</taxon>
        <taxon>Diptera</taxon>
        <taxon>Nematocera</taxon>
        <taxon>Culicoidea</taxon>
        <taxon>Culicidae</taxon>
        <taxon>Culicinae</taxon>
        <taxon>Aedini</taxon>
        <taxon>Aedes</taxon>
        <taxon>Stegomyia</taxon>
    </lineage>
</organism>
<dbReference type="OrthoDB" id="5803930at2759"/>
<dbReference type="SMART" id="SM00355">
    <property type="entry name" value="ZnF_C2H2"/>
    <property type="match status" value="15"/>
</dbReference>
<evidence type="ECO:0000256" key="2">
    <source>
        <dbReference type="ARBA" id="ARBA00022723"/>
    </source>
</evidence>
<evidence type="ECO:0000256" key="5">
    <source>
        <dbReference type="ARBA" id="ARBA00022833"/>
    </source>
</evidence>
<feature type="compositionally biased region" description="Basic residues" evidence="9">
    <location>
        <begin position="169"/>
        <end position="182"/>
    </location>
</feature>
<feature type="domain" description="C2H2-type" evidence="10">
    <location>
        <begin position="511"/>
        <end position="538"/>
    </location>
</feature>
<keyword evidence="7" id="KW-0804">Transcription</keyword>
<evidence type="ECO:0000256" key="7">
    <source>
        <dbReference type="ARBA" id="ARBA00023163"/>
    </source>
</evidence>
<sequence>MDCTEPEKCFTCFRRTDNYIRITSVSASGENLEEIFAKHFWFTKEQFVQKIICGSCWERIDDFHRFYCEVEKTHCGQLVEVKVEVQEDDEGGKKPVIQMDDDDEEPFNEVFAEALCKVEHKEVKSSEGEDREDDDDEEMDDEEDDDDDEEFDAAKDVKESESESDQPLAKRRAQRKKPRRKVSSSNTRGRNSYSLRCKLCDDEGEAADVYATFYRLKKHFQEVHKCPAFAICCKRKFTNREHLSRHFRTFHDKSKSKDKKINDEKKLAKRCAECNVYFKDEKGLAKHLFLMHTPDEHKQFKCDLCMKAFADEELLRIHVNWHFQVQQKDHYCELCDRYFVGAYNLKTHIEKHHFSKVATEQDKADTEQEKAVSDIQPAANNADDDASNDSDQSESEAPVVSGRKWTPEAIAKEEEIIHKVLTLNCIVCNEEAATFQLLKKHCREKHGQKSTKVFCCERSFGRRSRLYEHCLSVHVQPDAFECEHCGRRFTESSGLQHHKWWMHTPASERPFKCDICGNTFMKEYLLKQHIQRHVEQERKSFQCKECDRTLSTAFQLKAHMQSLHGEPSNWVCDVCAKGFPHRSLLEQHRLAHTPEGLAKISEQCKKCNKWYNSRKSFVKHRRRCGVHEPVKCEFCPHVAVNDLAMKSHLKLRHTNRPKYPCTYCGKEFSRELRLKEHEANHAGIVLYKCEYCPRMCNSSSNMYTHKKVAHPEQWAQKMAARYAPPPAVAAAAAAAEVLQ</sequence>